<feature type="compositionally biased region" description="Basic and acidic residues" evidence="1">
    <location>
        <begin position="126"/>
        <end position="142"/>
    </location>
</feature>
<proteinExistence type="predicted"/>
<feature type="region of interest" description="Disordered" evidence="1">
    <location>
        <begin position="704"/>
        <end position="726"/>
    </location>
</feature>
<dbReference type="AlphaFoldDB" id="C1E2L0"/>
<feature type="region of interest" description="Disordered" evidence="1">
    <location>
        <begin position="95"/>
        <end position="230"/>
    </location>
</feature>
<feature type="region of interest" description="Disordered" evidence="1">
    <location>
        <begin position="1"/>
        <end position="36"/>
    </location>
</feature>
<keyword evidence="3" id="KW-1185">Reference proteome</keyword>
<sequence>MRAPLFGDAPGGERPSRGNRDSSSRHGSDSSGWLSGTATRNTALVSCAFLLMLAAMGQMGTEREWNSGLREMVRSRIEAAGLASAVRQVQTLEEISDGAAHRGERGMRRGGTGTERGSAPPPPKIFDIKLRGEEDGDAETRRGSVKSEIIEVKTTLAPPPPSSPDEPVASTTRASPVSEAKVKTPNEQEVGRGETEGGDGKAWFDDPPANAVAGDETPAAEAPDADLGKTKGSELATTEAAFARFNRIRRLDERLGAACEPCFGAAFERHAKLYEDKTRVLVLEGRWDNGLGNNMERWRALFSFGESAGWAVYVDAGGCGAGTGRPDGGENCHFDPGHYFTGDGFDWRWHPAREKEFDALFGRETPMRTFHHMCRKDHENAHRRACQLTEHGWPSNADSAKIQPNAVGHNGYEEDPGGGEPAQNDAWLHEWLNSDEVLGWRYVKLKLRTPYDLQNEAEASEVRDYGACEIDGEKVEGEVEGLLLARKCRAQHFFRPTRALMRAMAPVLRQMDAWAGVAAVHIRTGFADWQEYWLTKVKPKDSTEIAAMEGKYSCDPTAIVRNLGAVFRQCNGRYDEQVCTNWWNLPDRIERVEGDSPRGPTSEDALVGCGDLPPERDEARGEVEDEGAVAAAATCAARLAKAAAGGSDRWGVFVLGDSPAVIKALARIPSLKGRVAYQRDEDVVGVTFRPAQCDGAGCVGAGHSLDEDRVGEDKEEEEEEEEEEGNRAWMRAVVDMYVASLADADVQLPGSSFMSSGALGLSVTNVRANALGFGGEVVMDQTVTPIGETKERSAGFHENYENYVLLSASHCEFDDERGGGGGGGGV</sequence>
<feature type="compositionally biased region" description="Low complexity" evidence="1">
    <location>
        <begin position="213"/>
        <end position="222"/>
    </location>
</feature>
<evidence type="ECO:0008006" key="4">
    <source>
        <dbReference type="Google" id="ProtNLM"/>
    </source>
</evidence>
<evidence type="ECO:0000256" key="1">
    <source>
        <dbReference type="SAM" id="MobiDB-lite"/>
    </source>
</evidence>
<name>C1E2L0_MICCC</name>
<feature type="region of interest" description="Disordered" evidence="1">
    <location>
        <begin position="594"/>
        <end position="618"/>
    </location>
</feature>
<dbReference type="KEGG" id="mis:MICPUN_57280"/>
<dbReference type="Proteomes" id="UP000002009">
    <property type="component" value="Chromosome 3"/>
</dbReference>
<dbReference type="RefSeq" id="XP_002501106.1">
    <property type="nucleotide sequence ID" value="XM_002501060.1"/>
</dbReference>
<gene>
    <name evidence="2" type="ORF">MICPUN_57280</name>
</gene>
<protein>
    <recommendedName>
        <fullName evidence="4">O-fucosyltransferase family protein</fullName>
    </recommendedName>
</protein>
<accession>C1E2L0</accession>
<organism evidence="2 3">
    <name type="scientific">Micromonas commoda (strain RCC299 / NOUM17 / CCMP2709)</name>
    <name type="common">Picoplanktonic green alga</name>
    <dbReference type="NCBI Taxonomy" id="296587"/>
    <lineage>
        <taxon>Eukaryota</taxon>
        <taxon>Viridiplantae</taxon>
        <taxon>Chlorophyta</taxon>
        <taxon>Mamiellophyceae</taxon>
        <taxon>Mamiellales</taxon>
        <taxon>Mamiellaceae</taxon>
        <taxon>Micromonas</taxon>
    </lineage>
</organism>
<feature type="compositionally biased region" description="Basic and acidic residues" evidence="1">
    <location>
        <begin position="14"/>
        <end position="28"/>
    </location>
</feature>
<feature type="region of interest" description="Disordered" evidence="1">
    <location>
        <begin position="394"/>
        <end position="420"/>
    </location>
</feature>
<feature type="compositionally biased region" description="Basic and acidic residues" evidence="1">
    <location>
        <begin position="180"/>
        <end position="204"/>
    </location>
</feature>
<dbReference type="EMBL" id="CP001324">
    <property type="protein sequence ID" value="ACO62364.1"/>
    <property type="molecule type" value="Genomic_DNA"/>
</dbReference>
<reference evidence="2 3" key="1">
    <citation type="journal article" date="2009" name="Science">
        <title>Green evolution and dynamic adaptations revealed by genomes of the marine picoeukaryotes Micromonas.</title>
        <authorList>
            <person name="Worden A.Z."/>
            <person name="Lee J.H."/>
            <person name="Mock T."/>
            <person name="Rouze P."/>
            <person name="Simmons M.P."/>
            <person name="Aerts A.L."/>
            <person name="Allen A.E."/>
            <person name="Cuvelier M.L."/>
            <person name="Derelle E."/>
            <person name="Everett M.V."/>
            <person name="Foulon E."/>
            <person name="Grimwood J."/>
            <person name="Gundlach H."/>
            <person name="Henrissat B."/>
            <person name="Napoli C."/>
            <person name="McDonald S.M."/>
            <person name="Parker M.S."/>
            <person name="Rombauts S."/>
            <person name="Salamov A."/>
            <person name="Von Dassow P."/>
            <person name="Badger J.H."/>
            <person name="Coutinho P.M."/>
            <person name="Demir E."/>
            <person name="Dubchak I."/>
            <person name="Gentemann C."/>
            <person name="Eikrem W."/>
            <person name="Gready J.E."/>
            <person name="John U."/>
            <person name="Lanier W."/>
            <person name="Lindquist E.A."/>
            <person name="Lucas S."/>
            <person name="Mayer K.F."/>
            <person name="Moreau H."/>
            <person name="Not F."/>
            <person name="Otillar R."/>
            <person name="Panaud O."/>
            <person name="Pangilinan J."/>
            <person name="Paulsen I."/>
            <person name="Piegu B."/>
            <person name="Poliakov A."/>
            <person name="Robbens S."/>
            <person name="Schmutz J."/>
            <person name="Toulza E."/>
            <person name="Wyss T."/>
            <person name="Zelensky A."/>
            <person name="Zhou K."/>
            <person name="Armbrust E.V."/>
            <person name="Bhattacharya D."/>
            <person name="Goodenough U.W."/>
            <person name="Van de Peer Y."/>
            <person name="Grigoriev I.V."/>
        </authorList>
    </citation>
    <scope>NUCLEOTIDE SEQUENCE [LARGE SCALE GENOMIC DNA]</scope>
    <source>
        <strain evidence="3">RCC299 / NOUM17</strain>
    </source>
</reference>
<feature type="compositionally biased region" description="Acidic residues" evidence="1">
    <location>
        <begin position="713"/>
        <end position="724"/>
    </location>
</feature>
<evidence type="ECO:0000313" key="2">
    <source>
        <dbReference type="EMBL" id="ACO62364.1"/>
    </source>
</evidence>
<evidence type="ECO:0000313" key="3">
    <source>
        <dbReference type="Proteomes" id="UP000002009"/>
    </source>
</evidence>
<dbReference type="GeneID" id="8241865"/>
<dbReference type="InParanoid" id="C1E2L0"/>